<dbReference type="EMBL" id="BK059116">
    <property type="protein sequence ID" value="DAE32098.1"/>
    <property type="molecule type" value="Genomic_DNA"/>
</dbReference>
<evidence type="ECO:0000313" key="1">
    <source>
        <dbReference type="EMBL" id="DAE32098.1"/>
    </source>
</evidence>
<keyword evidence="1" id="KW-0689">Ribosomal protein</keyword>
<reference evidence="1" key="1">
    <citation type="journal article" date="2021" name="Proc. Natl. Acad. Sci. U.S.A.">
        <title>A Catalog of Tens of Thousands of Viruses from Human Metagenomes Reveals Hidden Associations with Chronic Diseases.</title>
        <authorList>
            <person name="Tisza M.J."/>
            <person name="Buck C.B."/>
        </authorList>
    </citation>
    <scope>NUCLEOTIDE SEQUENCE</scope>
    <source>
        <strain evidence="1">Ctn3M15</strain>
    </source>
</reference>
<keyword evidence="1" id="KW-0687">Ribonucleoprotein</keyword>
<sequence>METSNKKAVLAYIRNNPGCTATAVANEVFGKWRWSGWIFARNDIGALCDEGLVSARFYRGISVFYPV</sequence>
<protein>
    <submittedName>
        <fullName evidence="1">60S ribosomal protein L8</fullName>
    </submittedName>
</protein>
<accession>A0A8S5RLV8</accession>
<name>A0A8S5RLV8_9VIRU</name>
<proteinExistence type="predicted"/>
<organism evidence="1">
    <name type="scientific">virus sp. ctn3M15</name>
    <dbReference type="NCBI Taxonomy" id="2825821"/>
    <lineage>
        <taxon>Viruses</taxon>
    </lineage>
</organism>